<dbReference type="InterPro" id="IPR015421">
    <property type="entry name" value="PyrdxlP-dep_Trfase_major"/>
</dbReference>
<dbReference type="InterPro" id="IPR005814">
    <property type="entry name" value="Aminotrans_3"/>
</dbReference>
<organism evidence="4 5">
    <name type="scientific">Ilumatobacter fluminis</name>
    <dbReference type="NCBI Taxonomy" id="467091"/>
    <lineage>
        <taxon>Bacteria</taxon>
        <taxon>Bacillati</taxon>
        <taxon>Actinomycetota</taxon>
        <taxon>Acidimicrobiia</taxon>
        <taxon>Acidimicrobiales</taxon>
        <taxon>Ilumatobacteraceae</taxon>
        <taxon>Ilumatobacter</taxon>
    </lineage>
</organism>
<dbReference type="InterPro" id="IPR015424">
    <property type="entry name" value="PyrdxlP-dep_Trfase"/>
</dbReference>
<evidence type="ECO:0000256" key="3">
    <source>
        <dbReference type="RuleBase" id="RU003560"/>
    </source>
</evidence>
<dbReference type="PANTHER" id="PTHR43713">
    <property type="entry name" value="GLUTAMATE-1-SEMIALDEHYDE 2,1-AMINOMUTASE"/>
    <property type="match status" value="1"/>
</dbReference>
<dbReference type="Pfam" id="PF00202">
    <property type="entry name" value="Aminotran_3"/>
    <property type="match status" value="2"/>
</dbReference>
<dbReference type="EMBL" id="SOAU01000001">
    <property type="protein sequence ID" value="TDT18399.1"/>
    <property type="molecule type" value="Genomic_DNA"/>
</dbReference>
<evidence type="ECO:0000256" key="2">
    <source>
        <dbReference type="ARBA" id="ARBA00022898"/>
    </source>
</evidence>
<dbReference type="CDD" id="cd00610">
    <property type="entry name" value="OAT_like"/>
    <property type="match status" value="1"/>
</dbReference>
<keyword evidence="5" id="KW-1185">Reference proteome</keyword>
<dbReference type="Proteomes" id="UP000294558">
    <property type="component" value="Unassembled WGS sequence"/>
</dbReference>
<dbReference type="SUPFAM" id="SSF53383">
    <property type="entry name" value="PLP-dependent transferases"/>
    <property type="match status" value="1"/>
</dbReference>
<comment type="caution">
    <text evidence="4">The sequence shown here is derived from an EMBL/GenBank/DDBJ whole genome shotgun (WGS) entry which is preliminary data.</text>
</comment>
<evidence type="ECO:0000313" key="5">
    <source>
        <dbReference type="Proteomes" id="UP000294558"/>
    </source>
</evidence>
<proteinExistence type="inferred from homology"/>
<gene>
    <name evidence="4" type="ORF">BDK89_4019</name>
</gene>
<keyword evidence="2 3" id="KW-0663">Pyridoxal phosphate</keyword>
<sequence>MAGFAEQLVAAHGRYASKRPRSAELHERARTVMPGGSTRSVLDMQPFPFRVASAHGARLTDVDGHEYVDFLGDYSAGLLGHDPGPVEAAVTDALRHGWSYGGVHTDEVRFAEAVVERFPSIEQVRFTNSGTEANLMAIQLARHHTGRDRVVVMDRAYHGGLLYFGHGGEALLAPFEFDRLRYNDVGGVSAIDDGVAAVLVEPMMGAAGCIAADPVFLRALRDRCDEVGALLVFDEVMTSRMSTGGAQQRLGITPDLTTLGKYLAGGMTFGAFGGRADVMAAFDPERGGSMTHGGTFNNNVVTMAAGAAAMRELLDEATLESLFERGERFRAAIADVLDAAPLPMCVSGYGSLLTIHTVPGPVTSPDDLDGGDAALKELVVHGLIDRGFYLAPRGYMALSAAITDDDCTAFVAALSASIDAIAS</sequence>
<dbReference type="Gene3D" id="3.40.640.10">
    <property type="entry name" value="Type I PLP-dependent aspartate aminotransferase-like (Major domain)"/>
    <property type="match status" value="1"/>
</dbReference>
<evidence type="ECO:0000256" key="1">
    <source>
        <dbReference type="ARBA" id="ARBA00001933"/>
    </source>
</evidence>
<comment type="similarity">
    <text evidence="3">Belongs to the class-III pyridoxal-phosphate-dependent aminotransferase family.</text>
</comment>
<dbReference type="Gene3D" id="3.90.1150.10">
    <property type="entry name" value="Aspartate Aminotransferase, domain 1"/>
    <property type="match status" value="1"/>
</dbReference>
<comment type="cofactor">
    <cofactor evidence="1">
        <name>pyridoxal 5'-phosphate</name>
        <dbReference type="ChEBI" id="CHEBI:597326"/>
    </cofactor>
</comment>
<dbReference type="InterPro" id="IPR015422">
    <property type="entry name" value="PyrdxlP-dep_Trfase_small"/>
</dbReference>
<protein>
    <submittedName>
        <fullName evidence="4">Glutamate-1-semialdehyde 2,1-aminomutase</fullName>
    </submittedName>
</protein>
<dbReference type="RefSeq" id="WP_208294141.1">
    <property type="nucleotide sequence ID" value="NZ_SOAU01000001.1"/>
</dbReference>
<reference evidence="4 5" key="1">
    <citation type="submission" date="2019-03" db="EMBL/GenBank/DDBJ databases">
        <title>Sequencing the genomes of 1000 actinobacteria strains.</title>
        <authorList>
            <person name="Klenk H.-P."/>
        </authorList>
    </citation>
    <scope>NUCLEOTIDE SEQUENCE [LARGE SCALE GENOMIC DNA]</scope>
    <source>
        <strain evidence="4 5">DSM 18936</strain>
    </source>
</reference>
<accession>A0A4R7I5V2</accession>
<evidence type="ECO:0000313" key="4">
    <source>
        <dbReference type="EMBL" id="TDT18399.1"/>
    </source>
</evidence>
<dbReference type="GO" id="GO:0030170">
    <property type="term" value="F:pyridoxal phosphate binding"/>
    <property type="evidence" value="ECO:0007669"/>
    <property type="project" value="InterPro"/>
</dbReference>
<dbReference type="AlphaFoldDB" id="A0A4R7I5V2"/>
<dbReference type="PANTHER" id="PTHR43713:SF3">
    <property type="entry name" value="GLUTAMATE-1-SEMIALDEHYDE 2,1-AMINOMUTASE 1, CHLOROPLASTIC-RELATED"/>
    <property type="match status" value="1"/>
</dbReference>
<name>A0A4R7I5V2_9ACTN</name>
<dbReference type="GO" id="GO:0008483">
    <property type="term" value="F:transaminase activity"/>
    <property type="evidence" value="ECO:0007669"/>
    <property type="project" value="InterPro"/>
</dbReference>